<dbReference type="SMART" id="SM00852">
    <property type="entry name" value="MoCF_biosynth"/>
    <property type="match status" value="1"/>
</dbReference>
<dbReference type="InterPro" id="IPR036425">
    <property type="entry name" value="MoaB/Mog-like_dom_sf"/>
</dbReference>
<comment type="pathway">
    <text evidence="1">Cofactor biosynthesis; molybdopterin biosynthesis.</text>
</comment>
<evidence type="ECO:0000256" key="2">
    <source>
        <dbReference type="ARBA" id="ARBA00023150"/>
    </source>
</evidence>
<dbReference type="CDD" id="cd00886">
    <property type="entry name" value="MogA_MoaB"/>
    <property type="match status" value="1"/>
</dbReference>
<feature type="domain" description="MoaB/Mog" evidence="3">
    <location>
        <begin position="5"/>
        <end position="149"/>
    </location>
</feature>
<evidence type="ECO:0000313" key="4">
    <source>
        <dbReference type="EMBL" id="CAB4737506.1"/>
    </source>
</evidence>
<dbReference type="InterPro" id="IPR008284">
    <property type="entry name" value="MoCF_biosynth_CS"/>
</dbReference>
<name>A0A6J6SR68_9ZZZZ</name>
<reference evidence="4" key="1">
    <citation type="submission" date="2020-05" db="EMBL/GenBank/DDBJ databases">
        <authorList>
            <person name="Chiriac C."/>
            <person name="Salcher M."/>
            <person name="Ghai R."/>
            <person name="Kavagutti S V."/>
        </authorList>
    </citation>
    <scope>NUCLEOTIDE SEQUENCE</scope>
</reference>
<dbReference type="PANTHER" id="PTHR43764:SF1">
    <property type="entry name" value="MOLYBDOPTERIN MOLYBDOTRANSFERASE"/>
    <property type="match status" value="1"/>
</dbReference>
<sequence>MSYRAIVITASNRSAAGVRPDTSGPILVAGLRELGLEVAEPLVVPDGEPVGQALRAAVASGIDLILTTGGTGLSPTDRTPEMTRLVIDREVPGLADAIRGYGVQHGIATAVLSRGIAGLAGSVLIINAPGSPGGCRDAIAALSPVLLHALDQISGLDHG</sequence>
<protein>
    <submittedName>
        <fullName evidence="4">Unannotated protein</fullName>
    </submittedName>
</protein>
<gene>
    <name evidence="4" type="ORF">UFOPK2786_00575</name>
</gene>
<organism evidence="4">
    <name type="scientific">freshwater metagenome</name>
    <dbReference type="NCBI Taxonomy" id="449393"/>
    <lineage>
        <taxon>unclassified sequences</taxon>
        <taxon>metagenomes</taxon>
        <taxon>ecological metagenomes</taxon>
    </lineage>
</organism>
<dbReference type="Gene3D" id="3.40.980.10">
    <property type="entry name" value="MoaB/Mog-like domain"/>
    <property type="match status" value="1"/>
</dbReference>
<dbReference type="GO" id="GO:0006777">
    <property type="term" value="P:Mo-molybdopterin cofactor biosynthetic process"/>
    <property type="evidence" value="ECO:0007669"/>
    <property type="project" value="UniProtKB-KW"/>
</dbReference>
<dbReference type="EMBL" id="CAEZYW010000066">
    <property type="protein sequence ID" value="CAB4737506.1"/>
    <property type="molecule type" value="Genomic_DNA"/>
</dbReference>
<proteinExistence type="predicted"/>
<dbReference type="PANTHER" id="PTHR43764">
    <property type="entry name" value="MOLYBDENUM COFACTOR BIOSYNTHESIS"/>
    <property type="match status" value="1"/>
</dbReference>
<dbReference type="PROSITE" id="PS01078">
    <property type="entry name" value="MOCF_BIOSYNTHESIS_1"/>
    <property type="match status" value="1"/>
</dbReference>
<dbReference type="AlphaFoldDB" id="A0A6J6SR68"/>
<keyword evidence="2" id="KW-0501">Molybdenum cofactor biosynthesis</keyword>
<dbReference type="InterPro" id="IPR051920">
    <property type="entry name" value="MPT_Adenylyltrnsfr/MoaC-Rel"/>
</dbReference>
<evidence type="ECO:0000256" key="1">
    <source>
        <dbReference type="ARBA" id="ARBA00005046"/>
    </source>
</evidence>
<dbReference type="NCBIfam" id="TIGR00177">
    <property type="entry name" value="molyb_syn"/>
    <property type="match status" value="1"/>
</dbReference>
<dbReference type="InterPro" id="IPR001453">
    <property type="entry name" value="MoaB/Mog_dom"/>
</dbReference>
<dbReference type="Pfam" id="PF00994">
    <property type="entry name" value="MoCF_biosynth"/>
    <property type="match status" value="1"/>
</dbReference>
<evidence type="ECO:0000259" key="3">
    <source>
        <dbReference type="SMART" id="SM00852"/>
    </source>
</evidence>
<dbReference type="SUPFAM" id="SSF53218">
    <property type="entry name" value="Molybdenum cofactor biosynthesis proteins"/>
    <property type="match status" value="1"/>
</dbReference>
<accession>A0A6J6SR68</accession>